<evidence type="ECO:0000259" key="1">
    <source>
        <dbReference type="Pfam" id="PF01408"/>
    </source>
</evidence>
<dbReference type="InterPro" id="IPR006311">
    <property type="entry name" value="TAT_signal"/>
</dbReference>
<protein>
    <submittedName>
        <fullName evidence="3">Gfo/Idh/MocA family oxidoreductase</fullName>
    </submittedName>
</protein>
<dbReference type="Pfam" id="PF19051">
    <property type="entry name" value="GFO_IDH_MocA_C2"/>
    <property type="match status" value="1"/>
</dbReference>
<sequence length="428" mass="48133">MKNKPSNTRRNFIKNGATLGAALFGAPMILRAETLGLNGRTSPNSKIGMAFIGMGLQMKGHLGMAWNDDVEPLYVCDVKPNKLAAALKEMQNRGFKEIQATPFSEDIMSDDAVDAVVVCTPDHWHAALSIDAMRNAKDVYVEKPMTLTIEEGKAMVEAEKRYGRVLQVGSQQRSNYAFRKAAEMVRNGWIGEVKEIYAGLGSFPPPRLHAPEAIPEGFDYDRWLGPAPYEDYFPYRVEGNYGGGWRCYWDYGSRKAGDWGAHHYDIIQWALGMDNSGPTYFVPKGHSGSPHNYFVYEEGPKVVRDHPDRKGFMIRFIGTEGEVMVSRDNKLSTTPTELASRPLSPNDERLYVSNGHSKNWIDCIKSRKTPICSAEIGHRSATVCQLTGIAERLNRPIRWDPVTEQIIDDPEAQRWQDRVRRAGYELPA</sequence>
<dbReference type="SUPFAM" id="SSF55347">
    <property type="entry name" value="Glyceraldehyde-3-phosphate dehydrogenase-like, C-terminal domain"/>
    <property type="match status" value="1"/>
</dbReference>
<dbReference type="Gene3D" id="3.30.360.10">
    <property type="entry name" value="Dihydrodipicolinate Reductase, domain 2"/>
    <property type="match status" value="1"/>
</dbReference>
<dbReference type="Gene3D" id="3.40.50.720">
    <property type="entry name" value="NAD(P)-binding Rossmann-like Domain"/>
    <property type="match status" value="1"/>
</dbReference>
<dbReference type="NCBIfam" id="TIGR01409">
    <property type="entry name" value="TAT_signal_seq"/>
    <property type="match status" value="1"/>
</dbReference>
<feature type="domain" description="Gfo/Idh/MocA-like oxidoreductase bacterial type C-terminal" evidence="2">
    <location>
        <begin position="210"/>
        <end position="425"/>
    </location>
</feature>
<name>A0AAQ3LB12_9BACT</name>
<dbReference type="AlphaFoldDB" id="A0AAQ3LB12"/>
<dbReference type="RefSeq" id="WP_317832342.1">
    <property type="nucleotide sequence ID" value="NZ_CP136920.1"/>
</dbReference>
<dbReference type="KEGG" id="puo:RZN69_16375"/>
<dbReference type="InterPro" id="IPR000683">
    <property type="entry name" value="Gfo/Idh/MocA-like_OxRdtase_N"/>
</dbReference>
<dbReference type="GO" id="GO:0000166">
    <property type="term" value="F:nucleotide binding"/>
    <property type="evidence" value="ECO:0007669"/>
    <property type="project" value="InterPro"/>
</dbReference>
<gene>
    <name evidence="3" type="ORF">RZN69_16375</name>
</gene>
<dbReference type="SUPFAM" id="SSF51735">
    <property type="entry name" value="NAD(P)-binding Rossmann-fold domains"/>
    <property type="match status" value="1"/>
</dbReference>
<dbReference type="InterPro" id="IPR043906">
    <property type="entry name" value="Gfo/Idh/MocA_OxRdtase_bact_C"/>
</dbReference>
<feature type="domain" description="Gfo/Idh/MocA-like oxidoreductase N-terminal" evidence="1">
    <location>
        <begin position="48"/>
        <end position="169"/>
    </location>
</feature>
<reference evidence="3 4" key="1">
    <citation type="submission" date="2023-10" db="EMBL/GenBank/DDBJ databases">
        <title>Rubellicoccus peritrichatus gen. nov., sp. nov., isolated from an algae of coral reef tank.</title>
        <authorList>
            <person name="Luo J."/>
        </authorList>
    </citation>
    <scope>NUCLEOTIDE SEQUENCE [LARGE SCALE GENOMIC DNA]</scope>
    <source>
        <strain evidence="3 4">CR14</strain>
    </source>
</reference>
<evidence type="ECO:0000313" key="4">
    <source>
        <dbReference type="Proteomes" id="UP001304300"/>
    </source>
</evidence>
<dbReference type="Proteomes" id="UP001304300">
    <property type="component" value="Chromosome"/>
</dbReference>
<dbReference type="PANTHER" id="PTHR43818">
    <property type="entry name" value="BCDNA.GH03377"/>
    <property type="match status" value="1"/>
</dbReference>
<accession>A0AAQ3LB12</accession>
<keyword evidence="4" id="KW-1185">Reference proteome</keyword>
<proteinExistence type="predicted"/>
<dbReference type="EMBL" id="CP136920">
    <property type="protein sequence ID" value="WOO40198.1"/>
    <property type="molecule type" value="Genomic_DNA"/>
</dbReference>
<dbReference type="InterPro" id="IPR019546">
    <property type="entry name" value="TAT_signal_bac_arc"/>
</dbReference>
<evidence type="ECO:0000313" key="3">
    <source>
        <dbReference type="EMBL" id="WOO40198.1"/>
    </source>
</evidence>
<dbReference type="Pfam" id="PF01408">
    <property type="entry name" value="GFO_IDH_MocA"/>
    <property type="match status" value="1"/>
</dbReference>
<evidence type="ECO:0000259" key="2">
    <source>
        <dbReference type="Pfam" id="PF19051"/>
    </source>
</evidence>
<dbReference type="PROSITE" id="PS51318">
    <property type="entry name" value="TAT"/>
    <property type="match status" value="1"/>
</dbReference>
<dbReference type="InterPro" id="IPR050463">
    <property type="entry name" value="Gfo/Idh/MocA_oxidrdct_glycsds"/>
</dbReference>
<dbReference type="PANTHER" id="PTHR43818:SF5">
    <property type="entry name" value="OXIDOREDUCTASE FAMILY PROTEIN"/>
    <property type="match status" value="1"/>
</dbReference>
<organism evidence="3 4">
    <name type="scientific">Rubellicoccus peritrichatus</name>
    <dbReference type="NCBI Taxonomy" id="3080537"/>
    <lineage>
        <taxon>Bacteria</taxon>
        <taxon>Pseudomonadati</taxon>
        <taxon>Verrucomicrobiota</taxon>
        <taxon>Opitutia</taxon>
        <taxon>Puniceicoccales</taxon>
        <taxon>Cerasicoccaceae</taxon>
        <taxon>Rubellicoccus</taxon>
    </lineage>
</organism>
<dbReference type="InterPro" id="IPR036291">
    <property type="entry name" value="NAD(P)-bd_dom_sf"/>
</dbReference>